<dbReference type="SUPFAM" id="SSF51338">
    <property type="entry name" value="Composite domain of metallo-dependent hydrolases"/>
    <property type="match status" value="1"/>
</dbReference>
<dbReference type="EC" id="3.5.2.7" evidence="2"/>
<evidence type="ECO:0000313" key="11">
    <source>
        <dbReference type="Proteomes" id="UP001620626"/>
    </source>
</evidence>
<comment type="pathway">
    <text evidence="1">Amino-acid degradation.</text>
</comment>
<reference evidence="10 11" key="1">
    <citation type="submission" date="2024-10" db="EMBL/GenBank/DDBJ databases">
        <authorList>
            <person name="Kim D."/>
        </authorList>
    </citation>
    <scope>NUCLEOTIDE SEQUENCE [LARGE SCALE GENOMIC DNA]</scope>
    <source>
        <strain evidence="10">BH-2024</strain>
    </source>
</reference>
<keyword evidence="6" id="KW-0369">Histidine metabolism</keyword>
<name>A0ABD2IGC5_9BILA</name>
<evidence type="ECO:0000259" key="9">
    <source>
        <dbReference type="Pfam" id="PF07969"/>
    </source>
</evidence>
<evidence type="ECO:0000256" key="8">
    <source>
        <dbReference type="ARBA" id="ARBA00023004"/>
    </source>
</evidence>
<proteinExistence type="predicted"/>
<protein>
    <recommendedName>
        <fullName evidence="2">imidazolonepropionase</fullName>
        <ecNumber evidence="2">3.5.2.7</ecNumber>
    </recommendedName>
</protein>
<keyword evidence="7" id="KW-0862">Zinc</keyword>
<keyword evidence="8" id="KW-0408">Iron</keyword>
<dbReference type="EMBL" id="JBICBT010001240">
    <property type="protein sequence ID" value="KAL3076880.1"/>
    <property type="molecule type" value="Genomic_DNA"/>
</dbReference>
<keyword evidence="11" id="KW-1185">Reference proteome</keyword>
<gene>
    <name evidence="10" type="ORF">niasHT_039660</name>
</gene>
<dbReference type="InterPro" id="IPR013108">
    <property type="entry name" value="Amidohydro_3"/>
</dbReference>
<dbReference type="PANTHER" id="PTHR42752:SF1">
    <property type="entry name" value="IMIDAZOLONEPROPIONASE-RELATED"/>
    <property type="match status" value="1"/>
</dbReference>
<dbReference type="GO" id="GO:0050480">
    <property type="term" value="F:imidazolonepropionase activity"/>
    <property type="evidence" value="ECO:0007669"/>
    <property type="project" value="UniProtKB-EC"/>
</dbReference>
<keyword evidence="4" id="KW-0479">Metal-binding</keyword>
<dbReference type="Pfam" id="PF07969">
    <property type="entry name" value="Amidohydro_3"/>
    <property type="match status" value="1"/>
</dbReference>
<dbReference type="Gene3D" id="3.20.20.140">
    <property type="entry name" value="Metal-dependent hydrolases"/>
    <property type="match status" value="1"/>
</dbReference>
<dbReference type="GO" id="GO:0006547">
    <property type="term" value="P:L-histidine metabolic process"/>
    <property type="evidence" value="ECO:0007669"/>
    <property type="project" value="UniProtKB-KW"/>
</dbReference>
<comment type="caution">
    <text evidence="10">The sequence shown here is derived from an EMBL/GenBank/DDBJ whole genome shotgun (WGS) entry which is preliminary data.</text>
</comment>
<dbReference type="SUPFAM" id="SSF51556">
    <property type="entry name" value="Metallo-dependent hydrolases"/>
    <property type="match status" value="1"/>
</dbReference>
<evidence type="ECO:0000256" key="3">
    <source>
        <dbReference type="ARBA" id="ARBA00022490"/>
    </source>
</evidence>
<accession>A0ABD2IGC5</accession>
<evidence type="ECO:0000256" key="4">
    <source>
        <dbReference type="ARBA" id="ARBA00022723"/>
    </source>
</evidence>
<dbReference type="InterPro" id="IPR011059">
    <property type="entry name" value="Metal-dep_hydrolase_composite"/>
</dbReference>
<dbReference type="InterPro" id="IPR032466">
    <property type="entry name" value="Metal_Hydrolase"/>
</dbReference>
<evidence type="ECO:0000313" key="10">
    <source>
        <dbReference type="EMBL" id="KAL3076880.1"/>
    </source>
</evidence>
<evidence type="ECO:0000256" key="5">
    <source>
        <dbReference type="ARBA" id="ARBA00022801"/>
    </source>
</evidence>
<dbReference type="AlphaFoldDB" id="A0ABD2IGC5"/>
<evidence type="ECO:0000256" key="6">
    <source>
        <dbReference type="ARBA" id="ARBA00022808"/>
    </source>
</evidence>
<dbReference type="Proteomes" id="UP001620626">
    <property type="component" value="Unassembled WGS sequence"/>
</dbReference>
<dbReference type="PANTHER" id="PTHR42752">
    <property type="entry name" value="IMIDAZOLONEPROPIONASE"/>
    <property type="match status" value="1"/>
</dbReference>
<keyword evidence="5" id="KW-0378">Hydrolase</keyword>
<organism evidence="10 11">
    <name type="scientific">Heterodera trifolii</name>
    <dbReference type="NCBI Taxonomy" id="157864"/>
    <lineage>
        <taxon>Eukaryota</taxon>
        <taxon>Metazoa</taxon>
        <taxon>Ecdysozoa</taxon>
        <taxon>Nematoda</taxon>
        <taxon>Chromadorea</taxon>
        <taxon>Rhabditida</taxon>
        <taxon>Tylenchina</taxon>
        <taxon>Tylenchomorpha</taxon>
        <taxon>Tylenchoidea</taxon>
        <taxon>Heteroderidae</taxon>
        <taxon>Heteroderinae</taxon>
        <taxon>Heterodera</taxon>
    </lineage>
</organism>
<keyword evidence="3" id="KW-0963">Cytoplasm</keyword>
<feature type="domain" description="Amidohydrolase 3" evidence="9">
    <location>
        <begin position="66"/>
        <end position="173"/>
    </location>
</feature>
<evidence type="ECO:0000256" key="2">
    <source>
        <dbReference type="ARBA" id="ARBA00012864"/>
    </source>
</evidence>
<evidence type="ECO:0000256" key="7">
    <source>
        <dbReference type="ARBA" id="ARBA00022833"/>
    </source>
</evidence>
<evidence type="ECO:0000256" key="1">
    <source>
        <dbReference type="ARBA" id="ARBA00005023"/>
    </source>
</evidence>
<dbReference type="GO" id="GO:0046872">
    <property type="term" value="F:metal ion binding"/>
    <property type="evidence" value="ECO:0007669"/>
    <property type="project" value="UniProtKB-KW"/>
</dbReference>
<dbReference type="InterPro" id="IPR005920">
    <property type="entry name" value="HutI"/>
</dbReference>
<sequence>MTKKASLFDEWVCGNNQLLISSSKEIANAVSHLEECGPRGIDAMSRSGTVAVLLPTTAYVLRLRPPPVRQMIAAGVCVALGSDFNPNAFCYAMPTVMNLACVLFRMSMPEALVAATLHAAHSLGRGRTHGAIAVGRMADFVVLNKRNWEHLIYRMSAHQSIISYVIKNGKIVYERK</sequence>